<comment type="similarity">
    <text evidence="1">Belongs to the WD repeat WDR55 family.</text>
</comment>
<evidence type="ECO:0000256" key="6">
    <source>
        <dbReference type="PROSITE-ProRule" id="PRU00221"/>
    </source>
</evidence>
<feature type="region of interest" description="Disordered" evidence="7">
    <location>
        <begin position="64"/>
        <end position="91"/>
    </location>
</feature>
<evidence type="ECO:0000313" key="8">
    <source>
        <dbReference type="EMBL" id="RKP01920.1"/>
    </source>
</evidence>
<dbReference type="STRING" id="1555241.A0A4P9XA04"/>
<evidence type="ECO:0000256" key="7">
    <source>
        <dbReference type="SAM" id="MobiDB-lite"/>
    </source>
</evidence>
<feature type="compositionally biased region" description="Acidic residues" evidence="7">
    <location>
        <begin position="70"/>
        <end position="81"/>
    </location>
</feature>
<gene>
    <name evidence="8" type="ORF">CXG81DRAFT_18351</name>
</gene>
<dbReference type="InterPro" id="IPR001680">
    <property type="entry name" value="WD40_rpt"/>
</dbReference>
<proteinExistence type="inferred from homology"/>
<dbReference type="SUPFAM" id="SSF50978">
    <property type="entry name" value="WD40 repeat-like"/>
    <property type="match status" value="1"/>
</dbReference>
<accession>A0A4P9XA04</accession>
<organism evidence="8 9">
    <name type="scientific">Caulochytrium protostelioides</name>
    <dbReference type="NCBI Taxonomy" id="1555241"/>
    <lineage>
        <taxon>Eukaryota</taxon>
        <taxon>Fungi</taxon>
        <taxon>Fungi incertae sedis</taxon>
        <taxon>Chytridiomycota</taxon>
        <taxon>Chytridiomycota incertae sedis</taxon>
        <taxon>Chytridiomycetes</taxon>
        <taxon>Caulochytriales</taxon>
        <taxon>Caulochytriaceae</taxon>
        <taxon>Caulochytrium</taxon>
    </lineage>
</organism>
<name>A0A4P9XA04_9FUNG</name>
<dbReference type="Proteomes" id="UP000274922">
    <property type="component" value="Unassembled WGS sequence"/>
</dbReference>
<feature type="compositionally biased region" description="Basic residues" evidence="7">
    <location>
        <begin position="568"/>
        <end position="579"/>
    </location>
</feature>
<evidence type="ECO:0000256" key="5">
    <source>
        <dbReference type="ARBA" id="ARBA00039514"/>
    </source>
</evidence>
<keyword evidence="9" id="KW-1185">Reference proteome</keyword>
<dbReference type="Pfam" id="PF00400">
    <property type="entry name" value="WD40"/>
    <property type="match status" value="1"/>
</dbReference>
<protein>
    <recommendedName>
        <fullName evidence="4">WD repeat-containing protein JIP5</fullName>
    </recommendedName>
    <alternativeName>
        <fullName evidence="5">WD repeat-containing protein jip5</fullName>
    </alternativeName>
</protein>
<keyword evidence="2 6" id="KW-0853">WD repeat</keyword>
<feature type="repeat" description="WD" evidence="6">
    <location>
        <begin position="164"/>
        <end position="204"/>
    </location>
</feature>
<feature type="region of interest" description="Disordered" evidence="7">
    <location>
        <begin position="378"/>
        <end position="588"/>
    </location>
</feature>
<evidence type="ECO:0000256" key="1">
    <source>
        <dbReference type="ARBA" id="ARBA00007625"/>
    </source>
</evidence>
<dbReference type="InterPro" id="IPR036322">
    <property type="entry name" value="WD40_repeat_dom_sf"/>
</dbReference>
<dbReference type="PANTHER" id="PTHR44019:SF20">
    <property type="entry name" value="WD REPEAT-CONTAINING PROTEIN 55"/>
    <property type="match status" value="1"/>
</dbReference>
<dbReference type="SMART" id="SM00320">
    <property type="entry name" value="WD40"/>
    <property type="match status" value="6"/>
</dbReference>
<feature type="compositionally biased region" description="Acidic residues" evidence="7">
    <location>
        <begin position="384"/>
        <end position="405"/>
    </location>
</feature>
<evidence type="ECO:0000256" key="4">
    <source>
        <dbReference type="ARBA" id="ARBA00039238"/>
    </source>
</evidence>
<keyword evidence="3" id="KW-0677">Repeat</keyword>
<feature type="compositionally biased region" description="Acidic residues" evidence="7">
    <location>
        <begin position="469"/>
        <end position="479"/>
    </location>
</feature>
<feature type="compositionally biased region" description="Basic and acidic residues" evidence="7">
    <location>
        <begin position="522"/>
        <end position="537"/>
    </location>
</feature>
<dbReference type="InterPro" id="IPR015943">
    <property type="entry name" value="WD40/YVTN_repeat-like_dom_sf"/>
</dbReference>
<reference evidence="9" key="1">
    <citation type="journal article" date="2018" name="Nat. Microbiol.">
        <title>Leveraging single-cell genomics to expand the fungal tree of life.</title>
        <authorList>
            <person name="Ahrendt S.R."/>
            <person name="Quandt C.A."/>
            <person name="Ciobanu D."/>
            <person name="Clum A."/>
            <person name="Salamov A."/>
            <person name="Andreopoulos B."/>
            <person name="Cheng J.F."/>
            <person name="Woyke T."/>
            <person name="Pelin A."/>
            <person name="Henrissat B."/>
            <person name="Reynolds N.K."/>
            <person name="Benny G.L."/>
            <person name="Smith M.E."/>
            <person name="James T.Y."/>
            <person name="Grigoriev I.V."/>
        </authorList>
    </citation>
    <scope>NUCLEOTIDE SEQUENCE [LARGE SCALE GENOMIC DNA]</scope>
    <source>
        <strain evidence="9">ATCC 52028</strain>
    </source>
</reference>
<dbReference type="EMBL" id="ML014157">
    <property type="protein sequence ID" value="RKP01920.1"/>
    <property type="molecule type" value="Genomic_DNA"/>
</dbReference>
<evidence type="ECO:0000256" key="2">
    <source>
        <dbReference type="ARBA" id="ARBA00022574"/>
    </source>
</evidence>
<dbReference type="PROSITE" id="PS50082">
    <property type="entry name" value="WD_REPEATS_2"/>
    <property type="match status" value="1"/>
</dbReference>
<feature type="compositionally biased region" description="Basic and acidic residues" evidence="7">
    <location>
        <begin position="406"/>
        <end position="416"/>
    </location>
</feature>
<dbReference type="InterPro" id="IPR050505">
    <property type="entry name" value="WDR55/POC1"/>
</dbReference>
<evidence type="ECO:0000313" key="9">
    <source>
        <dbReference type="Proteomes" id="UP000274922"/>
    </source>
</evidence>
<dbReference type="OrthoDB" id="2288928at2759"/>
<dbReference type="AlphaFoldDB" id="A0A4P9XA04"/>
<evidence type="ECO:0000256" key="3">
    <source>
        <dbReference type="ARBA" id="ARBA00022737"/>
    </source>
</evidence>
<sequence length="588" mass="61964">MTADGTAGVLKPLSFDVGDDVGSFCLTDRVERFVVGGNTGRIRLYAPPLWDSATRAMVPGSAGAAAATSDADDADDADDDDTSHADGSVVGDTHGINGKAYNVAALLTRQAPFAIDPLMDVKAHKMNVRSVDVLNAASRAVSGSADQSFALIDLANAKVVSRRANAHDDAVNIVKYIDESLVLTADDAGWVKLWDLRKKACVRRWQEHEEYITDMALVSDSTWMVTGGDCYLAIYDIRTTTPIDVSDQQGAELNCALMHRDNKHALVGNDEGSLLMFRTDGWGNPVSALTNISSGLDSLTALEDGTIITGGTDGKLHAVSIHPNQVIHMIGCEADGLPILSVQASPASDWIASSTNASVISIWDPASNHKKDQAAMRRLNGESVPDDEDAEKDSDDDDRDSDDSDGNGKDSDRDSWDSDADLDAAAAHVDAHADAATDAESDSDAAPPATGSDESDDEDVDRPPHAEDDGQNDDEDDEHDVAAGPDDALVPLELSDSDADGDAPSGDVPPAAPSDSDDDADSAGHADDDNAVKRDQDSDSDSDAPTPQARPTKRAPPSKKPPVNPNSKKAKLAAKKANKPKSMFSAMD</sequence>
<dbReference type="PANTHER" id="PTHR44019">
    <property type="entry name" value="WD REPEAT-CONTAINING PROTEIN 55"/>
    <property type="match status" value="1"/>
</dbReference>
<dbReference type="Gene3D" id="2.130.10.10">
    <property type="entry name" value="YVTN repeat-like/Quinoprotein amine dehydrogenase"/>
    <property type="match status" value="1"/>
</dbReference>